<protein>
    <submittedName>
        <fullName evidence="1">Uncharacterized protein</fullName>
    </submittedName>
</protein>
<accession>A0A6G1U2Z5</accession>
<reference evidence="1 2" key="1">
    <citation type="submission" date="2019-09" db="EMBL/GenBank/DDBJ databases">
        <title>Distinct polysaccharide growth profiles of human intestinal Prevotella copri isolates.</title>
        <authorList>
            <person name="Fehlner-Peach H."/>
            <person name="Magnabosco C."/>
            <person name="Raghavan V."/>
            <person name="Scher J.U."/>
            <person name="Tett A."/>
            <person name="Cox L.M."/>
            <person name="Gottsegen C."/>
            <person name="Watters A."/>
            <person name="Wiltshire- Gordon J.D."/>
            <person name="Segata N."/>
            <person name="Bonneau R."/>
            <person name="Littman D.R."/>
        </authorList>
    </citation>
    <scope>NUCLEOTIDE SEQUENCE [LARGE SCALE GENOMIC DNA]</scope>
    <source>
        <strain evidence="2">iA622</strain>
    </source>
</reference>
<dbReference type="Proteomes" id="UP000480425">
    <property type="component" value="Unassembled WGS sequence"/>
</dbReference>
<evidence type="ECO:0000313" key="2">
    <source>
        <dbReference type="Proteomes" id="UP000480425"/>
    </source>
</evidence>
<sequence>MTYEEFKHLAEHPQHRDVPAIFKLEVLETEELEEKKRSHYPKYKVNTYCPQAFTTTLEEAERLMHQDVLYRKKMKEEDDYPLDTFCYYIS</sequence>
<feature type="non-terminal residue" evidence="1">
    <location>
        <position position="90"/>
    </location>
</feature>
<organism evidence="1 2">
    <name type="scientific">Segatella copri</name>
    <dbReference type="NCBI Taxonomy" id="165179"/>
    <lineage>
        <taxon>Bacteria</taxon>
        <taxon>Pseudomonadati</taxon>
        <taxon>Bacteroidota</taxon>
        <taxon>Bacteroidia</taxon>
        <taxon>Bacteroidales</taxon>
        <taxon>Prevotellaceae</taxon>
        <taxon>Segatella</taxon>
    </lineage>
</organism>
<name>A0A6G1U2Z5_9BACT</name>
<evidence type="ECO:0000313" key="1">
    <source>
        <dbReference type="EMBL" id="MQN81786.1"/>
    </source>
</evidence>
<proteinExistence type="predicted"/>
<gene>
    <name evidence="1" type="ORF">F7D73_12695</name>
</gene>
<dbReference type="AlphaFoldDB" id="A0A6G1U2Z5"/>
<dbReference type="EMBL" id="VZCB01000093">
    <property type="protein sequence ID" value="MQN81786.1"/>
    <property type="molecule type" value="Genomic_DNA"/>
</dbReference>
<comment type="caution">
    <text evidence="1">The sequence shown here is derived from an EMBL/GenBank/DDBJ whole genome shotgun (WGS) entry which is preliminary data.</text>
</comment>